<comment type="caution">
    <text evidence="3">The sequence shown here is derived from an EMBL/GenBank/DDBJ whole genome shotgun (WGS) entry which is preliminary data.</text>
</comment>
<dbReference type="Gene3D" id="1.50.10.20">
    <property type="match status" value="1"/>
</dbReference>
<feature type="domain" description="BIG2" evidence="2">
    <location>
        <begin position="132"/>
        <end position="207"/>
    </location>
</feature>
<dbReference type="AlphaFoldDB" id="A0A1B8TX95"/>
<feature type="signal peptide" evidence="1">
    <location>
        <begin position="1"/>
        <end position="31"/>
    </location>
</feature>
<dbReference type="SUPFAM" id="SSF49373">
    <property type="entry name" value="Invasin/intimin cell-adhesion fragments"/>
    <property type="match status" value="2"/>
</dbReference>
<dbReference type="InterPro" id="IPR003343">
    <property type="entry name" value="Big_2"/>
</dbReference>
<sequence length="532" mass="58561">MQSITKNKTQRFHKVLKILFLSILAFNFSCSNESIMEELEENILVKQLIIYGGNITNGGSAQLTVGVLPNNANNKAVTWSVLETSIAQVSETGLLTAISNGEVIVKVVAKDGSGVSAEKKIIIYGIAGPPVLAESITINGSNIIDGNPLQLSVTILPNETDNKAVIWSVSDESIATINDEGLLTPKENGKITVSASATDGSGTKGELEINISGIAPVYQTILEAENMLLWQRNNGGWAKEPYNDFSGYKRIQTAGEIATAHNTKDNTDTTIDNNHTVGELRVLLNSYKTTNNPNYLEAVNKALDYLFEAQYENGGWPQYYPDKSGYRHQITFNDNAMVNVMNLMWDISKGKNNTNLLDNAYIDKATTAFDKGIDVILKTQNIVKGIKTAWCAQYDEVTLLAETARSYELASNSGSESVGIVRTLMVVENPSSEIIQAVKDAVKWFEDVRLFDIATKNTGNDVVVVSSPGNIIWARFYDLETNLPFFCGRDGVKKSTLAEIEQERRTGYSWYGNWPKNLIASEYTSWKNKNGL</sequence>
<gene>
    <name evidence="3" type="ORF">LPB3_08100</name>
</gene>
<keyword evidence="4" id="KW-1185">Reference proteome</keyword>
<dbReference type="STRING" id="1774273.LPB03_04395"/>
<dbReference type="InterPro" id="IPR008964">
    <property type="entry name" value="Invasin/intimin_cell_adhesion"/>
</dbReference>
<dbReference type="OrthoDB" id="9804686at2"/>
<dbReference type="SUPFAM" id="SSF81853">
    <property type="entry name" value="Family 10 polysaccharide lyase"/>
    <property type="match status" value="1"/>
</dbReference>
<organism evidence="3 4">
    <name type="scientific">Polaribacter vadi</name>
    <dbReference type="NCBI Taxonomy" id="1774273"/>
    <lineage>
        <taxon>Bacteria</taxon>
        <taxon>Pseudomonadati</taxon>
        <taxon>Bacteroidota</taxon>
        <taxon>Flavobacteriia</taxon>
        <taxon>Flavobacteriales</taxon>
        <taxon>Flavobacteriaceae</taxon>
    </lineage>
</organism>
<accession>A0A1B8TX95</accession>
<proteinExistence type="predicted"/>
<dbReference type="Proteomes" id="UP000092584">
    <property type="component" value="Unassembled WGS sequence"/>
</dbReference>
<evidence type="ECO:0000313" key="4">
    <source>
        <dbReference type="Proteomes" id="UP000092584"/>
    </source>
</evidence>
<dbReference type="EMBL" id="LSFM01000022">
    <property type="protein sequence ID" value="OBY64341.1"/>
    <property type="molecule type" value="Genomic_DNA"/>
</dbReference>
<feature type="chain" id="PRO_5008615787" description="BIG2 domain-containing protein" evidence="1">
    <location>
        <begin position="32"/>
        <end position="532"/>
    </location>
</feature>
<dbReference type="SMART" id="SM00635">
    <property type="entry name" value="BID_2"/>
    <property type="match status" value="2"/>
</dbReference>
<feature type="domain" description="BIG2" evidence="2">
    <location>
        <begin position="44"/>
        <end position="119"/>
    </location>
</feature>
<dbReference type="NCBIfam" id="TIGR02474">
    <property type="entry name" value="pec_lyase"/>
    <property type="match status" value="1"/>
</dbReference>
<evidence type="ECO:0000256" key="1">
    <source>
        <dbReference type="SAM" id="SignalP"/>
    </source>
</evidence>
<reference evidence="4" key="1">
    <citation type="submission" date="2016-02" db="EMBL/GenBank/DDBJ databases">
        <authorList>
            <person name="Shin S.-K."/>
            <person name="Yi H."/>
            <person name="Kim E."/>
        </authorList>
    </citation>
    <scope>NUCLEOTIDE SEQUENCE [LARGE SCALE GENOMIC DNA]</scope>
    <source>
        <strain evidence="4">LPB0003</strain>
    </source>
</reference>
<evidence type="ECO:0000313" key="3">
    <source>
        <dbReference type="EMBL" id="OBY64341.1"/>
    </source>
</evidence>
<dbReference type="Pfam" id="PF09492">
    <property type="entry name" value="Pec_lyase"/>
    <property type="match status" value="1"/>
</dbReference>
<dbReference type="Pfam" id="PF02368">
    <property type="entry name" value="Big_2"/>
    <property type="match status" value="2"/>
</dbReference>
<name>A0A1B8TX95_9FLAO</name>
<evidence type="ECO:0000259" key="2">
    <source>
        <dbReference type="SMART" id="SM00635"/>
    </source>
</evidence>
<dbReference type="Gene3D" id="2.60.40.1080">
    <property type="match status" value="2"/>
</dbReference>
<dbReference type="InterPro" id="IPR012669">
    <property type="entry name" value="Pectate_lyase"/>
</dbReference>
<protein>
    <recommendedName>
        <fullName evidence="2">BIG2 domain-containing protein</fullName>
    </recommendedName>
</protein>
<keyword evidence="1" id="KW-0732">Signal</keyword>